<evidence type="ECO:0000313" key="10">
    <source>
        <dbReference type="Proteomes" id="UP000255207"/>
    </source>
</evidence>
<protein>
    <submittedName>
        <fullName evidence="9">ABC transporter permease</fullName>
    </submittedName>
</protein>
<name>A0A370KXS3_9HYPH</name>
<feature type="transmembrane region" description="Helical" evidence="7">
    <location>
        <begin position="9"/>
        <end position="29"/>
    </location>
</feature>
<dbReference type="Gene3D" id="1.10.3720.10">
    <property type="entry name" value="MetI-like"/>
    <property type="match status" value="1"/>
</dbReference>
<comment type="subcellular location">
    <subcellularLocation>
        <location evidence="1 7">Cell membrane</location>
        <topology evidence="1 7">Multi-pass membrane protein</topology>
    </subcellularLocation>
</comment>
<dbReference type="PANTHER" id="PTHR30465">
    <property type="entry name" value="INNER MEMBRANE ABC TRANSPORTER"/>
    <property type="match status" value="1"/>
</dbReference>
<dbReference type="RefSeq" id="WP_114832596.1">
    <property type="nucleotide sequence ID" value="NZ_QQTO01000009.1"/>
</dbReference>
<keyword evidence="5 7" id="KW-1133">Transmembrane helix</keyword>
<evidence type="ECO:0000256" key="1">
    <source>
        <dbReference type="ARBA" id="ARBA00004651"/>
    </source>
</evidence>
<reference evidence="10" key="1">
    <citation type="submission" date="2018-07" db="EMBL/GenBank/DDBJ databases">
        <authorList>
            <person name="Safronova V.I."/>
            <person name="Chirak E.R."/>
            <person name="Sazanova A.L."/>
        </authorList>
    </citation>
    <scope>NUCLEOTIDE SEQUENCE [LARGE SCALE GENOMIC DNA]</scope>
    <source>
        <strain evidence="10">RCAM04685</strain>
    </source>
</reference>
<feature type="domain" description="ABC transmembrane type-1" evidence="8">
    <location>
        <begin position="102"/>
        <end position="318"/>
    </location>
</feature>
<keyword evidence="4 7" id="KW-0812">Transmembrane</keyword>
<dbReference type="OrthoDB" id="9807402at2"/>
<organism evidence="9 10">
    <name type="scientific">Bosea caraganae</name>
    <dbReference type="NCBI Taxonomy" id="2763117"/>
    <lineage>
        <taxon>Bacteria</taxon>
        <taxon>Pseudomonadati</taxon>
        <taxon>Pseudomonadota</taxon>
        <taxon>Alphaproteobacteria</taxon>
        <taxon>Hyphomicrobiales</taxon>
        <taxon>Boseaceae</taxon>
        <taxon>Bosea</taxon>
    </lineage>
</organism>
<proteinExistence type="inferred from homology"/>
<feature type="transmembrane region" description="Helical" evidence="7">
    <location>
        <begin position="248"/>
        <end position="274"/>
    </location>
</feature>
<keyword evidence="3" id="KW-1003">Cell membrane</keyword>
<evidence type="ECO:0000256" key="2">
    <source>
        <dbReference type="ARBA" id="ARBA00022448"/>
    </source>
</evidence>
<gene>
    <name evidence="9" type="ORF">DWE98_27710</name>
</gene>
<evidence type="ECO:0000256" key="4">
    <source>
        <dbReference type="ARBA" id="ARBA00022692"/>
    </source>
</evidence>
<feature type="transmembrane region" description="Helical" evidence="7">
    <location>
        <begin position="195"/>
        <end position="214"/>
    </location>
</feature>
<dbReference type="SUPFAM" id="SSF161098">
    <property type="entry name" value="MetI-like"/>
    <property type="match status" value="1"/>
</dbReference>
<accession>A0A370KXS3</accession>
<keyword evidence="10" id="KW-1185">Reference proteome</keyword>
<keyword evidence="6 7" id="KW-0472">Membrane</keyword>
<dbReference type="InterPro" id="IPR000515">
    <property type="entry name" value="MetI-like"/>
</dbReference>
<feature type="transmembrane region" description="Helical" evidence="7">
    <location>
        <begin position="104"/>
        <end position="125"/>
    </location>
</feature>
<dbReference type="EMBL" id="QQTP01000027">
    <property type="protein sequence ID" value="RDJ19804.1"/>
    <property type="molecule type" value="Genomic_DNA"/>
</dbReference>
<dbReference type="Pfam" id="PF19300">
    <property type="entry name" value="BPD_transp_1_N"/>
    <property type="match status" value="1"/>
</dbReference>
<evidence type="ECO:0000256" key="7">
    <source>
        <dbReference type="RuleBase" id="RU363032"/>
    </source>
</evidence>
<evidence type="ECO:0000313" key="9">
    <source>
        <dbReference type="EMBL" id="RDJ19804.1"/>
    </source>
</evidence>
<dbReference type="PROSITE" id="PS50928">
    <property type="entry name" value="ABC_TM1"/>
    <property type="match status" value="1"/>
</dbReference>
<dbReference type="InterPro" id="IPR035906">
    <property type="entry name" value="MetI-like_sf"/>
</dbReference>
<evidence type="ECO:0000256" key="6">
    <source>
        <dbReference type="ARBA" id="ARBA00023136"/>
    </source>
</evidence>
<dbReference type="AlphaFoldDB" id="A0A370KXS3"/>
<dbReference type="Proteomes" id="UP000255207">
    <property type="component" value="Unassembled WGS sequence"/>
</dbReference>
<comment type="similarity">
    <text evidence="7">Belongs to the binding-protein-dependent transport system permease family.</text>
</comment>
<dbReference type="Pfam" id="PF00528">
    <property type="entry name" value="BPD_transp_1"/>
    <property type="match status" value="1"/>
</dbReference>
<dbReference type="InterPro" id="IPR045621">
    <property type="entry name" value="BPD_transp_1_N"/>
</dbReference>
<evidence type="ECO:0000259" key="8">
    <source>
        <dbReference type="PROSITE" id="PS50928"/>
    </source>
</evidence>
<sequence>MLRYVLRRLVYTLATLAAVSVVAFLVIQLPPGDFLTSFSAKFAEQGGSLDNDALSALKLRYGLDQPWYVQYWLWISGILFRGDFGESFEWNKPVSELMWDRFGLTVLLSGITLIVTWIVALPIGIYSAVRRYSWLDYVVTFLGFLGLAVPSFLLALALMYVFSRYFGMSVSGLFSPAYVNAAWSWAKVGDLAMHLWLPVFVLATHGTAALIRVMRANLIDELYKPYVQTARANGLGEMELLFKYPVRVALNPFISTIGWVLPNLVSGAIVTSVVMSLPTAGPLLLSALLAQDMYLAGSFILMLSALTVIGTLISDILLAWLDPRVRYA</sequence>
<feature type="transmembrane region" description="Helical" evidence="7">
    <location>
        <begin position="294"/>
        <end position="321"/>
    </location>
</feature>
<feature type="transmembrane region" description="Helical" evidence="7">
    <location>
        <begin position="137"/>
        <end position="158"/>
    </location>
</feature>
<evidence type="ECO:0000256" key="5">
    <source>
        <dbReference type="ARBA" id="ARBA00022989"/>
    </source>
</evidence>
<dbReference type="PANTHER" id="PTHR30465:SF43">
    <property type="entry name" value="OLIGOPEPTIDE ABC TRANSPORTER, PERMEASE PROTEIN"/>
    <property type="match status" value="1"/>
</dbReference>
<evidence type="ECO:0000256" key="3">
    <source>
        <dbReference type="ARBA" id="ARBA00022475"/>
    </source>
</evidence>
<dbReference type="GO" id="GO:0055085">
    <property type="term" value="P:transmembrane transport"/>
    <property type="evidence" value="ECO:0007669"/>
    <property type="project" value="InterPro"/>
</dbReference>
<comment type="caution">
    <text evidence="9">The sequence shown here is derived from an EMBL/GenBank/DDBJ whole genome shotgun (WGS) entry which is preliminary data.</text>
</comment>
<dbReference type="GO" id="GO:0005886">
    <property type="term" value="C:plasma membrane"/>
    <property type="evidence" value="ECO:0007669"/>
    <property type="project" value="UniProtKB-SubCell"/>
</dbReference>
<keyword evidence="2 7" id="KW-0813">Transport</keyword>